<gene>
    <name evidence="1" type="ORF">WJX75_004181</name>
</gene>
<name>A0ABR2YJE1_9CHLO</name>
<comment type="caution">
    <text evidence="1">The sequence shown here is derived from an EMBL/GenBank/DDBJ whole genome shotgun (WGS) entry which is preliminary data.</text>
</comment>
<proteinExistence type="predicted"/>
<dbReference type="EMBL" id="JALJOT010000010">
    <property type="protein sequence ID" value="KAK9906561.1"/>
    <property type="molecule type" value="Genomic_DNA"/>
</dbReference>
<evidence type="ECO:0008006" key="3">
    <source>
        <dbReference type="Google" id="ProtNLM"/>
    </source>
</evidence>
<evidence type="ECO:0000313" key="1">
    <source>
        <dbReference type="EMBL" id="KAK9906561.1"/>
    </source>
</evidence>
<dbReference type="Proteomes" id="UP001491310">
    <property type="component" value="Unassembled WGS sequence"/>
</dbReference>
<accession>A0ABR2YJE1</accession>
<reference evidence="1 2" key="1">
    <citation type="journal article" date="2024" name="Nat. Commun.">
        <title>Phylogenomics reveals the evolutionary origins of lichenization in chlorophyte algae.</title>
        <authorList>
            <person name="Puginier C."/>
            <person name="Libourel C."/>
            <person name="Otte J."/>
            <person name="Skaloud P."/>
            <person name="Haon M."/>
            <person name="Grisel S."/>
            <person name="Petersen M."/>
            <person name="Berrin J.G."/>
            <person name="Delaux P.M."/>
            <person name="Dal Grande F."/>
            <person name="Keller J."/>
        </authorList>
    </citation>
    <scope>NUCLEOTIDE SEQUENCE [LARGE SCALE GENOMIC DNA]</scope>
    <source>
        <strain evidence="1 2">SAG 216-7</strain>
    </source>
</reference>
<organism evidence="1 2">
    <name type="scientific">Coccomyxa subellipsoidea</name>
    <dbReference type="NCBI Taxonomy" id="248742"/>
    <lineage>
        <taxon>Eukaryota</taxon>
        <taxon>Viridiplantae</taxon>
        <taxon>Chlorophyta</taxon>
        <taxon>core chlorophytes</taxon>
        <taxon>Trebouxiophyceae</taxon>
        <taxon>Trebouxiophyceae incertae sedis</taxon>
        <taxon>Coccomyxaceae</taxon>
        <taxon>Coccomyxa</taxon>
    </lineage>
</organism>
<sequence>MTAVQVTQEERDKVRDAVASIVEEDEVIEFEDDDLNILWRNRFRTVAALKKATRQTLLSVLGPGLVGYLKPDDAGKLVAVRGRIERSFRFYGAAHPIANFWVEPKILPKLVDAVKAGEDNMVVAPRQFGKTSVAQRLQELVEDFEVPVIWSVTKYAPLAVLSVCLSKTTPLDPAGFLQWFHQGLHENDPHRIPAPQLLPPDGTPADAERAARADLLAALKPHGSDPRAYAITVDEAGYLAGQHIKGKDERRQAHGTISAFLHILKDEFRDKQKYVVYSVTLLGIDSLRRLLHDSNRRADQLDEVEHHQAESSSGSSSAMQAIYERTGGFPGLVGLSCSEVLSKVISSPYEWYQCERRTIVEILLGDGIARVVSSNDAEIELEVRCPLLRDVMLMEARFTLYACPSPPDPTKLDLQWVLREAFRRVDIRNIKAATARTKSNPFSEYVWHGELFPLIKAITNKAYPTLLYRTVTEARALSSAQYHRKRIDLVMTDQQRLPAHGVEALICGSLAEVEEHYTRALTIYQPLYSVHSDGVSLPSTIQVVNICDENYRGGGYKWQPAHKKEHVKMVHVMLCNDGKDALITWSDNEEEILTLQSAAHGELQFYAPPEL</sequence>
<evidence type="ECO:0000313" key="2">
    <source>
        <dbReference type="Proteomes" id="UP001491310"/>
    </source>
</evidence>
<protein>
    <recommendedName>
        <fullName evidence="3">AAA-ATPase-like domain-containing protein</fullName>
    </recommendedName>
</protein>
<keyword evidence="2" id="KW-1185">Reference proteome</keyword>